<dbReference type="RefSeq" id="XP_025376227.1">
    <property type="nucleotide sequence ID" value="XM_025525114.1"/>
</dbReference>
<name>A0A316YIJ8_9BASI</name>
<sequence>MAMAPQSRGKAAAAAEAPPPKEGSASLKGFVGGVASGLTKLAVGHPFDTIKVRLQCSPVGTYKGPMDCIMQMARRESLLGLYKGASPPAVGWAVADSVLMGSLHTYRLGLSRLTGVGEGTGKRLPSSLHAVAGLGAGLTNSLVMVPIELIKARLQMQQQRVGLHLPRLSSASVSGAGAGAAAAAAAQQGAKVHFTGPIDCAMQTIRHGGITALWHALPATLLFRANFAFMFGSYDVLQRSFEKLKGTRYEISPALSTFLAGGLGAEVFWLFAFPFDTVKNRMMADNLYAPRYPTMKDAFRSVWIQKGPQASVVARIGSFYTGFLVCLIRAFPTNAAAIFAFETAMHFMGAEKTATQ</sequence>
<keyword evidence="7" id="KW-0496">Mitochondrion</keyword>
<dbReference type="Proteomes" id="UP000245768">
    <property type="component" value="Unassembled WGS sequence"/>
</dbReference>
<dbReference type="GeneID" id="37047030"/>
<accession>A0A316YIJ8</accession>
<dbReference type="AlphaFoldDB" id="A0A316YIJ8"/>
<reference evidence="13" key="1">
    <citation type="journal article" date="2018" name="Mol. Biol. Evol.">
        <title>Broad Genomic Sampling Reveals a Smut Pathogenic Ancestry of the Fungal Clade Ustilaginomycotina.</title>
        <authorList>
            <person name="Kijpornyongpan T."/>
            <person name="Mondo S.J."/>
            <person name="Barry K."/>
            <person name="Sandor L."/>
            <person name="Lee J."/>
            <person name="Lipzen A."/>
            <person name="Pangilinan J."/>
            <person name="LaButti K."/>
            <person name="Hainaut M."/>
            <person name="Henrissat B."/>
            <person name="Grigoriev I.V."/>
            <person name="Spatafora J.W."/>
            <person name="Aime M.C."/>
        </authorList>
    </citation>
    <scope>NUCLEOTIDE SEQUENCE [LARGE SCALE GENOMIC DNA]</scope>
    <source>
        <strain evidence="13">MCA 4198</strain>
    </source>
</reference>
<evidence type="ECO:0000256" key="6">
    <source>
        <dbReference type="ARBA" id="ARBA00022989"/>
    </source>
</evidence>
<organism evidence="13 14">
    <name type="scientific">Acaromyces ingoldii</name>
    <dbReference type="NCBI Taxonomy" id="215250"/>
    <lineage>
        <taxon>Eukaryota</taxon>
        <taxon>Fungi</taxon>
        <taxon>Dikarya</taxon>
        <taxon>Basidiomycota</taxon>
        <taxon>Ustilaginomycotina</taxon>
        <taxon>Exobasidiomycetes</taxon>
        <taxon>Exobasidiales</taxon>
        <taxon>Cryptobasidiaceae</taxon>
        <taxon>Acaromyces</taxon>
    </lineage>
</organism>
<dbReference type="InterPro" id="IPR018108">
    <property type="entry name" value="MCP_transmembrane"/>
</dbReference>
<feature type="region of interest" description="Disordered" evidence="11">
    <location>
        <begin position="1"/>
        <end position="22"/>
    </location>
</feature>
<keyword evidence="3 10" id="KW-0813">Transport</keyword>
<evidence type="ECO:0000313" key="14">
    <source>
        <dbReference type="Proteomes" id="UP000245768"/>
    </source>
</evidence>
<evidence type="ECO:0000256" key="7">
    <source>
        <dbReference type="ARBA" id="ARBA00023128"/>
    </source>
</evidence>
<dbReference type="Pfam" id="PF00153">
    <property type="entry name" value="Mito_carr"/>
    <property type="match status" value="3"/>
</dbReference>
<dbReference type="GO" id="GO:1990575">
    <property type="term" value="P:mitochondrial L-ornithine transmembrane transport"/>
    <property type="evidence" value="ECO:0007669"/>
    <property type="project" value="TreeGrafter"/>
</dbReference>
<dbReference type="PANTHER" id="PTHR45624:SF57">
    <property type="entry name" value="MITOCHONDRIAL SUBSTRATE CARRIER FAMILY PROTEIN L"/>
    <property type="match status" value="1"/>
</dbReference>
<dbReference type="Gene3D" id="1.50.40.10">
    <property type="entry name" value="Mitochondrial carrier domain"/>
    <property type="match status" value="1"/>
</dbReference>
<dbReference type="InterPro" id="IPR023395">
    <property type="entry name" value="MCP_dom_sf"/>
</dbReference>
<feature type="transmembrane region" description="Helical" evidence="12">
    <location>
        <begin position="212"/>
        <end position="234"/>
    </location>
</feature>
<dbReference type="PROSITE" id="PS50920">
    <property type="entry name" value="SOLCAR"/>
    <property type="match status" value="3"/>
</dbReference>
<evidence type="ECO:0000256" key="12">
    <source>
        <dbReference type="SAM" id="Phobius"/>
    </source>
</evidence>
<keyword evidence="14" id="KW-1185">Reference proteome</keyword>
<evidence type="ECO:0000256" key="2">
    <source>
        <dbReference type="ARBA" id="ARBA00006375"/>
    </source>
</evidence>
<evidence type="ECO:0000256" key="4">
    <source>
        <dbReference type="ARBA" id="ARBA00022692"/>
    </source>
</evidence>
<keyword evidence="4 9" id="KW-0812">Transmembrane</keyword>
<gene>
    <name evidence="13" type="ORF">FA10DRAFT_302413</name>
</gene>
<feature type="repeat" description="Solcar" evidence="9">
    <location>
        <begin position="124"/>
        <end position="240"/>
    </location>
</feature>
<keyword evidence="6 12" id="KW-1133">Transmembrane helix</keyword>
<evidence type="ECO:0000256" key="5">
    <source>
        <dbReference type="ARBA" id="ARBA00022737"/>
    </source>
</evidence>
<dbReference type="PANTHER" id="PTHR45624">
    <property type="entry name" value="MITOCHONDRIAL BASIC AMINO ACIDS TRANSPORTER-RELATED"/>
    <property type="match status" value="1"/>
</dbReference>
<evidence type="ECO:0000313" key="13">
    <source>
        <dbReference type="EMBL" id="PWN89029.1"/>
    </source>
</evidence>
<evidence type="ECO:0000256" key="8">
    <source>
        <dbReference type="ARBA" id="ARBA00023136"/>
    </source>
</evidence>
<comment type="similarity">
    <text evidence="2 10">Belongs to the mitochondrial carrier (TC 2.A.29) family.</text>
</comment>
<evidence type="ECO:0000256" key="1">
    <source>
        <dbReference type="ARBA" id="ARBA00004225"/>
    </source>
</evidence>
<dbReference type="EMBL" id="KZ819637">
    <property type="protein sequence ID" value="PWN89029.1"/>
    <property type="molecule type" value="Genomic_DNA"/>
</dbReference>
<dbReference type="InterPro" id="IPR050567">
    <property type="entry name" value="Mitochondrial_Carrier"/>
</dbReference>
<evidence type="ECO:0000256" key="10">
    <source>
        <dbReference type="RuleBase" id="RU000488"/>
    </source>
</evidence>
<dbReference type="InterPro" id="IPR002067">
    <property type="entry name" value="MCP"/>
</dbReference>
<keyword evidence="5" id="KW-0677">Repeat</keyword>
<proteinExistence type="inferred from homology"/>
<feature type="compositionally biased region" description="Low complexity" evidence="11">
    <location>
        <begin position="9"/>
        <end position="22"/>
    </location>
</feature>
<evidence type="ECO:0000256" key="3">
    <source>
        <dbReference type="ARBA" id="ARBA00022448"/>
    </source>
</evidence>
<feature type="repeat" description="Solcar" evidence="9">
    <location>
        <begin position="252"/>
        <end position="347"/>
    </location>
</feature>
<dbReference type="GO" id="GO:0031966">
    <property type="term" value="C:mitochondrial membrane"/>
    <property type="evidence" value="ECO:0007669"/>
    <property type="project" value="UniProtKB-SubCell"/>
</dbReference>
<protein>
    <submittedName>
        <fullName evidence="13">Mitochondrial carrier</fullName>
    </submittedName>
</protein>
<keyword evidence="8 9" id="KW-0472">Membrane</keyword>
<dbReference type="SUPFAM" id="SSF103506">
    <property type="entry name" value="Mitochondrial carrier"/>
    <property type="match status" value="1"/>
</dbReference>
<comment type="subcellular location">
    <subcellularLocation>
        <location evidence="1">Mitochondrion membrane</location>
        <topology evidence="1">Multi-pass membrane protein</topology>
    </subcellularLocation>
</comment>
<dbReference type="InParanoid" id="A0A316YIJ8"/>
<dbReference type="STRING" id="215250.A0A316YIJ8"/>
<dbReference type="GO" id="GO:0000064">
    <property type="term" value="F:L-ornithine transmembrane transporter activity"/>
    <property type="evidence" value="ECO:0007669"/>
    <property type="project" value="TreeGrafter"/>
</dbReference>
<dbReference type="OrthoDB" id="193856at2759"/>
<feature type="transmembrane region" description="Helical" evidence="12">
    <location>
        <begin position="254"/>
        <end position="273"/>
    </location>
</feature>
<feature type="repeat" description="Solcar" evidence="9">
    <location>
        <begin position="24"/>
        <end position="109"/>
    </location>
</feature>
<evidence type="ECO:0000256" key="9">
    <source>
        <dbReference type="PROSITE-ProRule" id="PRU00282"/>
    </source>
</evidence>
<evidence type="ECO:0000256" key="11">
    <source>
        <dbReference type="SAM" id="MobiDB-lite"/>
    </source>
</evidence>
<dbReference type="PRINTS" id="PR00926">
    <property type="entry name" value="MITOCARRIER"/>
</dbReference>